<proteinExistence type="predicted"/>
<dbReference type="OrthoDB" id="7351393at2"/>
<sequence length="133" mass="13883">MAAGLGTDAPHLPTPAPIDAYGNGGFRFGGHSGGMSHRGSLICFPDGMWAWPVASFMDVTAETLAQVFARGATLDVFLIGAGRDPALLPSALREMFHDHSISVDVMTTGAAVRTYNVLLAENRRAGAGLIAVE</sequence>
<comment type="caution">
    <text evidence="1">The sequence shown here is derived from an EMBL/GenBank/DDBJ whole genome shotgun (WGS) entry which is preliminary data.</text>
</comment>
<keyword evidence="2" id="KW-1185">Reference proteome</keyword>
<dbReference type="PANTHER" id="PTHR21192:SF2">
    <property type="entry name" value="NADH DEHYDROGENASE [UBIQUINONE] 1 ALPHA SUBCOMPLEX ASSEMBLY FACTOR 3"/>
    <property type="match status" value="1"/>
</dbReference>
<reference evidence="2" key="1">
    <citation type="submission" date="2018-08" db="EMBL/GenBank/DDBJ databases">
        <authorList>
            <person name="Kim S.-J."/>
            <person name="Jung G.-Y."/>
        </authorList>
    </citation>
    <scope>NUCLEOTIDE SEQUENCE [LARGE SCALE GENOMIC DNA]</scope>
    <source>
        <strain evidence="2">GY_H</strain>
    </source>
</reference>
<name>A0A371B0V1_9BRAD</name>
<dbReference type="Pfam" id="PF04430">
    <property type="entry name" value="DUF498"/>
    <property type="match status" value="1"/>
</dbReference>
<evidence type="ECO:0000313" key="2">
    <source>
        <dbReference type="Proteomes" id="UP000263993"/>
    </source>
</evidence>
<gene>
    <name evidence="1" type="ORF">DXH78_17780</name>
</gene>
<accession>A0A371B0V1</accession>
<organism evidence="1 2">
    <name type="scientific">Undibacter mobilis</name>
    <dbReference type="NCBI Taxonomy" id="2292256"/>
    <lineage>
        <taxon>Bacteria</taxon>
        <taxon>Pseudomonadati</taxon>
        <taxon>Pseudomonadota</taxon>
        <taxon>Alphaproteobacteria</taxon>
        <taxon>Hyphomicrobiales</taxon>
        <taxon>Nitrobacteraceae</taxon>
        <taxon>Undibacter</taxon>
    </lineage>
</organism>
<dbReference type="EMBL" id="QRGO01000003">
    <property type="protein sequence ID" value="RDV01091.1"/>
    <property type="molecule type" value="Genomic_DNA"/>
</dbReference>
<dbReference type="InterPro" id="IPR036748">
    <property type="entry name" value="MTH938-like_sf"/>
</dbReference>
<dbReference type="CDD" id="cd00248">
    <property type="entry name" value="Mth938-like"/>
    <property type="match status" value="1"/>
</dbReference>
<dbReference type="RefSeq" id="WP_115518607.1">
    <property type="nucleotide sequence ID" value="NZ_QRGO01000003.1"/>
</dbReference>
<dbReference type="Gene3D" id="3.40.1230.10">
    <property type="entry name" value="MTH938-like"/>
    <property type="match status" value="1"/>
</dbReference>
<dbReference type="AlphaFoldDB" id="A0A371B0V1"/>
<dbReference type="InterPro" id="IPR007523">
    <property type="entry name" value="NDUFAF3/AAMDC"/>
</dbReference>
<evidence type="ECO:0008006" key="3">
    <source>
        <dbReference type="Google" id="ProtNLM"/>
    </source>
</evidence>
<evidence type="ECO:0000313" key="1">
    <source>
        <dbReference type="EMBL" id="RDV01091.1"/>
    </source>
</evidence>
<dbReference type="Proteomes" id="UP000263993">
    <property type="component" value="Unassembled WGS sequence"/>
</dbReference>
<dbReference type="SUPFAM" id="SSF64076">
    <property type="entry name" value="MTH938-like"/>
    <property type="match status" value="1"/>
</dbReference>
<dbReference type="PANTHER" id="PTHR21192">
    <property type="entry name" value="NUCLEAR PROTEIN E3-3"/>
    <property type="match status" value="1"/>
</dbReference>
<protein>
    <recommendedName>
        <fullName evidence="3">Mth938-like domain-containing protein</fullName>
    </recommendedName>
</protein>